<proteinExistence type="predicted"/>
<name>A0A8S1YRM8_PAROT</name>
<dbReference type="EMBL" id="CAJJDP010000231">
    <property type="protein sequence ID" value="CAD8215322.1"/>
    <property type="molecule type" value="Genomic_DNA"/>
</dbReference>
<accession>A0A8S1YRM8</accession>
<comment type="caution">
    <text evidence="1">The sequence shown here is derived from an EMBL/GenBank/DDBJ whole genome shotgun (WGS) entry which is preliminary data.</text>
</comment>
<evidence type="ECO:0000313" key="2">
    <source>
        <dbReference type="Proteomes" id="UP000683925"/>
    </source>
</evidence>
<dbReference type="PANTHER" id="PTHR33706">
    <property type="entry name" value="MORN VARIANT REPEAT PROTEIN"/>
    <property type="match status" value="1"/>
</dbReference>
<protein>
    <submittedName>
        <fullName evidence="1">Uncharacterized protein</fullName>
    </submittedName>
</protein>
<dbReference type="Proteomes" id="UP000683925">
    <property type="component" value="Unassembled WGS sequence"/>
</dbReference>
<evidence type="ECO:0000313" key="1">
    <source>
        <dbReference type="EMBL" id="CAD8215322.1"/>
    </source>
</evidence>
<sequence>MGKTRTMGYILQRINYLEVNMIRIAQKRKMDRTKIQFLQLKNTSRGNIYQRSKSGKWKAHQKYEGGGVYNQQRLKMRHRIYLDDDYQSYRYQRLYRFRQITYSGECTNGKQIGKWYILYKGDLIGGGSYNENGLKDGKRIKIQHNFQQFSKSE</sequence>
<keyword evidence="2" id="KW-1185">Reference proteome</keyword>
<gene>
    <name evidence="1" type="ORF">POCTA_138.1.T2270009</name>
</gene>
<reference evidence="1" key="1">
    <citation type="submission" date="2021-01" db="EMBL/GenBank/DDBJ databases">
        <authorList>
            <consortium name="Genoscope - CEA"/>
            <person name="William W."/>
        </authorList>
    </citation>
    <scope>NUCLEOTIDE SEQUENCE</scope>
</reference>
<organism evidence="1 2">
    <name type="scientific">Paramecium octaurelia</name>
    <dbReference type="NCBI Taxonomy" id="43137"/>
    <lineage>
        <taxon>Eukaryota</taxon>
        <taxon>Sar</taxon>
        <taxon>Alveolata</taxon>
        <taxon>Ciliophora</taxon>
        <taxon>Intramacronucleata</taxon>
        <taxon>Oligohymenophorea</taxon>
        <taxon>Peniculida</taxon>
        <taxon>Parameciidae</taxon>
        <taxon>Paramecium</taxon>
    </lineage>
</organism>
<dbReference type="AlphaFoldDB" id="A0A8S1YRM8"/>
<dbReference type="PANTHER" id="PTHR33706:SF1">
    <property type="entry name" value="TPR REPEAT PROTEIN"/>
    <property type="match status" value="1"/>
</dbReference>